<dbReference type="CDD" id="cd03784">
    <property type="entry name" value="GT1_Gtf-like"/>
    <property type="match status" value="1"/>
</dbReference>
<dbReference type="InterPro" id="IPR035595">
    <property type="entry name" value="UDP_glycos_trans_CS"/>
</dbReference>
<dbReference type="OMA" id="WTSKTAQ"/>
<keyword evidence="8" id="KW-1185">Reference proteome</keyword>
<feature type="domain" description="Glycosyltransferase N-terminal" evidence="6">
    <location>
        <begin position="2"/>
        <end position="247"/>
    </location>
</feature>
<dbReference type="eggNOG" id="KOG1192">
    <property type="taxonomic scope" value="Eukaryota"/>
</dbReference>
<dbReference type="OrthoDB" id="5835829at2759"/>
<organism evidence="7 8">
    <name type="scientific">Erythranthe guttata</name>
    <name type="common">Yellow monkey flower</name>
    <name type="synonym">Mimulus guttatus</name>
    <dbReference type="NCBI Taxonomy" id="4155"/>
    <lineage>
        <taxon>Eukaryota</taxon>
        <taxon>Viridiplantae</taxon>
        <taxon>Streptophyta</taxon>
        <taxon>Embryophyta</taxon>
        <taxon>Tracheophyta</taxon>
        <taxon>Spermatophyta</taxon>
        <taxon>Magnoliopsida</taxon>
        <taxon>eudicotyledons</taxon>
        <taxon>Gunneridae</taxon>
        <taxon>Pentapetalae</taxon>
        <taxon>asterids</taxon>
        <taxon>lamiids</taxon>
        <taxon>Lamiales</taxon>
        <taxon>Phrymaceae</taxon>
        <taxon>Erythranthe</taxon>
    </lineage>
</organism>
<dbReference type="KEGG" id="egt:105952853"/>
<accession>A0A022RM81</accession>
<dbReference type="InterPro" id="IPR058980">
    <property type="entry name" value="Glyco_transf_N"/>
</dbReference>
<evidence type="ECO:0000313" key="7">
    <source>
        <dbReference type="EMBL" id="EYU41582.1"/>
    </source>
</evidence>
<evidence type="ECO:0000256" key="2">
    <source>
        <dbReference type="ARBA" id="ARBA00022676"/>
    </source>
</evidence>
<dbReference type="FunFam" id="3.40.50.2000:FF:000071">
    <property type="entry name" value="Glycosyltransferase"/>
    <property type="match status" value="1"/>
</dbReference>
<dbReference type="EC" id="2.4.1.-" evidence="5"/>
<evidence type="ECO:0000256" key="4">
    <source>
        <dbReference type="RuleBase" id="RU003718"/>
    </source>
</evidence>
<dbReference type="AlphaFoldDB" id="A0A022RM81"/>
<dbReference type="Proteomes" id="UP000030748">
    <property type="component" value="Unassembled WGS sequence"/>
</dbReference>
<keyword evidence="2 4" id="KW-0328">Glycosyltransferase</keyword>
<keyword evidence="3 4" id="KW-0808">Transferase</keyword>
<dbReference type="GO" id="GO:0035251">
    <property type="term" value="F:UDP-glucosyltransferase activity"/>
    <property type="evidence" value="ECO:0000318"/>
    <property type="project" value="GO_Central"/>
</dbReference>
<name>A0A022RM81_ERYGU</name>
<evidence type="ECO:0000259" key="6">
    <source>
        <dbReference type="Pfam" id="PF26168"/>
    </source>
</evidence>
<dbReference type="Pfam" id="PF00201">
    <property type="entry name" value="UDPGT"/>
    <property type="match status" value="1"/>
</dbReference>
<reference evidence="7 8" key="1">
    <citation type="journal article" date="2013" name="Proc. Natl. Acad. Sci. U.S.A.">
        <title>Fine-scale variation in meiotic recombination in Mimulus inferred from population shotgun sequencing.</title>
        <authorList>
            <person name="Hellsten U."/>
            <person name="Wright K.M."/>
            <person name="Jenkins J."/>
            <person name="Shu S."/>
            <person name="Yuan Y."/>
            <person name="Wessler S.R."/>
            <person name="Schmutz J."/>
            <person name="Willis J.H."/>
            <person name="Rokhsar D.S."/>
        </authorList>
    </citation>
    <scope>NUCLEOTIDE SEQUENCE [LARGE SCALE GENOMIC DNA]</scope>
    <source>
        <strain evidence="8">cv. DUN x IM62</strain>
    </source>
</reference>
<sequence>MEKVHFVLIPLPAQGHMIPMIDMAKLLAQHGGGGVVTTLVTTPHNAARFSATIHRAHAAGLHIRLIEIPFPCHEVGLPPGCENLDSVPSRNLLRKFYAALDKLHRPLEQHLLEQNPPPSCIISDKCLSWTSKLAADFNIPRLVFHGMSCFSLLSSHNLNLHKPHVSVTSDHEPFVIPGMPVTVRIAKAHLPGSFLALPDLDDVREQMHVAESNAYGVVMNTFSELEGGCVEEYVRAVDKKVWCIGPVSLCNGESADKFERGNRASIDEKACLEWLDSMEPESVVYACLGSQCRLIPAQLIEIGLGLEESGRPFVWVIKRGERFDEMEKWLLDEGFEDRVRGRGLLIKGWAPQVLILSHGAIGGFLTHCGWNSTIEGVCSGIPMMTWPMFAEQFLNEKLVVEVLGIGVRVGVELPVRWGEEERVGVAVVKGQVASAVAALMGGGEEGERRRIDARRLKAVAVSKMEDGGSARLNISALIRDIMELTLLRRDQL</sequence>
<proteinExistence type="inferred from homology"/>
<dbReference type="EMBL" id="KI630319">
    <property type="protein sequence ID" value="EYU41582.1"/>
    <property type="molecule type" value="Genomic_DNA"/>
</dbReference>
<evidence type="ECO:0000256" key="3">
    <source>
        <dbReference type="ARBA" id="ARBA00022679"/>
    </source>
</evidence>
<evidence type="ECO:0000313" key="8">
    <source>
        <dbReference type="Proteomes" id="UP000030748"/>
    </source>
</evidence>
<evidence type="ECO:0000256" key="1">
    <source>
        <dbReference type="ARBA" id="ARBA00009995"/>
    </source>
</evidence>
<dbReference type="PROSITE" id="PS00375">
    <property type="entry name" value="UDPGT"/>
    <property type="match status" value="1"/>
</dbReference>
<evidence type="ECO:0000256" key="5">
    <source>
        <dbReference type="RuleBase" id="RU362057"/>
    </source>
</evidence>
<dbReference type="Pfam" id="PF26168">
    <property type="entry name" value="Glyco_transf_N"/>
    <property type="match status" value="1"/>
</dbReference>
<dbReference type="Gene3D" id="3.40.50.2000">
    <property type="entry name" value="Glycogen Phosphorylase B"/>
    <property type="match status" value="2"/>
</dbReference>
<dbReference type="PANTHER" id="PTHR48047:SF143">
    <property type="entry name" value="UDP-GLYCOSYLTRANSFERASE 73D1"/>
    <property type="match status" value="1"/>
</dbReference>
<comment type="similarity">
    <text evidence="1 4">Belongs to the UDP-glycosyltransferase family.</text>
</comment>
<dbReference type="SUPFAM" id="SSF53756">
    <property type="entry name" value="UDP-Glycosyltransferase/glycogen phosphorylase"/>
    <property type="match status" value="1"/>
</dbReference>
<dbReference type="PANTHER" id="PTHR48047">
    <property type="entry name" value="GLYCOSYLTRANSFERASE"/>
    <property type="match status" value="1"/>
</dbReference>
<protein>
    <recommendedName>
        <fullName evidence="5">Glycosyltransferase</fullName>
        <ecNumber evidence="5">2.4.1.-</ecNumber>
    </recommendedName>
</protein>
<dbReference type="STRING" id="4155.A0A022RM81"/>
<gene>
    <name evidence="7" type="ORF">MIMGU_mgv1a019869mg</name>
</gene>
<dbReference type="PhylomeDB" id="A0A022RM81"/>
<dbReference type="FunFam" id="3.40.50.2000:FF:000047">
    <property type="entry name" value="Glycosyltransferase"/>
    <property type="match status" value="1"/>
</dbReference>
<dbReference type="InterPro" id="IPR002213">
    <property type="entry name" value="UDP_glucos_trans"/>
</dbReference>